<reference evidence="2 3" key="1">
    <citation type="submission" date="2020-08" db="EMBL/GenBank/DDBJ databases">
        <title>Sequencing the genomes of 1000 actinobacteria strains.</title>
        <authorList>
            <person name="Klenk H.-P."/>
        </authorList>
    </citation>
    <scope>NUCLEOTIDE SEQUENCE [LARGE SCALE GENOMIC DNA]</scope>
    <source>
        <strain evidence="2 3">DSM 45258</strain>
    </source>
</reference>
<dbReference type="OrthoDB" id="652634at2"/>
<dbReference type="Pfam" id="PF20408">
    <property type="entry name" value="Abhydrolase_11"/>
    <property type="match status" value="1"/>
</dbReference>
<name>A0A839RQQ1_9ACTN</name>
<evidence type="ECO:0000313" key="2">
    <source>
        <dbReference type="EMBL" id="MBB3038707.1"/>
    </source>
</evidence>
<evidence type="ECO:0000259" key="1">
    <source>
        <dbReference type="Pfam" id="PF20408"/>
    </source>
</evidence>
<comment type="caution">
    <text evidence="2">The sequence shown here is derived from an EMBL/GenBank/DDBJ whole genome shotgun (WGS) entry which is preliminary data.</text>
</comment>
<dbReference type="SUPFAM" id="SSF53474">
    <property type="entry name" value="alpha/beta-Hydrolases"/>
    <property type="match status" value="1"/>
</dbReference>
<dbReference type="PANTHER" id="PTHR13136">
    <property type="entry name" value="TESTIS DEVELOPMENT PROTEIN PRTD"/>
    <property type="match status" value="1"/>
</dbReference>
<dbReference type="Gene3D" id="3.40.50.1820">
    <property type="entry name" value="alpha/beta hydrolase"/>
    <property type="match status" value="1"/>
</dbReference>
<dbReference type="PANTHER" id="PTHR13136:SF11">
    <property type="entry name" value="TESTIS-EXPRESSED PROTEIN 30"/>
    <property type="match status" value="1"/>
</dbReference>
<gene>
    <name evidence="2" type="ORF">FHU29_003176</name>
</gene>
<accession>A0A839RQQ1</accession>
<dbReference type="InterPro" id="IPR029058">
    <property type="entry name" value="AB_hydrolase_fold"/>
</dbReference>
<dbReference type="InterPro" id="IPR026555">
    <property type="entry name" value="NSL3/Tex30"/>
</dbReference>
<keyword evidence="3" id="KW-1185">Reference proteome</keyword>
<evidence type="ECO:0000313" key="3">
    <source>
        <dbReference type="Proteomes" id="UP000567922"/>
    </source>
</evidence>
<dbReference type="RefSeq" id="WP_064441526.1">
    <property type="nucleotide sequence ID" value="NZ_BDDI01000014.1"/>
</dbReference>
<dbReference type="EMBL" id="JACHWS010000003">
    <property type="protein sequence ID" value="MBB3038707.1"/>
    <property type="molecule type" value="Genomic_DNA"/>
</dbReference>
<dbReference type="AlphaFoldDB" id="A0A839RQQ1"/>
<dbReference type="Proteomes" id="UP000567922">
    <property type="component" value="Unassembled WGS sequence"/>
</dbReference>
<feature type="domain" description="KANL3/Tex30 alpha/beta hydrolase-like" evidence="1">
    <location>
        <begin position="37"/>
        <end position="212"/>
    </location>
</feature>
<protein>
    <recommendedName>
        <fullName evidence="1">KANL3/Tex30 alpha/beta hydrolase-like domain-containing protein</fullName>
    </recommendedName>
</protein>
<sequence length="228" mass="23969">MDRDRKSDGDRTRLVAIDVPFDDAAIQGVLHLPDQPKAGLALTHGAGGNANSPMLRLVAERLGVRGVAVLRYNLPFRVKRASGPPSRSAAGVDRAGIAAAVKLLRTYVSGPVLVGGHSYGGRQASMLAADQPTVADGLVLFSYPLHPPGKPERARTEHLPAIAIPSLFVHGDRDPFGSLEELHAATELIPARVRLLEVAQAGHDLGGGKKTHIADDAVDAIVDMFGIG</sequence>
<proteinExistence type="predicted"/>
<organism evidence="2 3">
    <name type="scientific">Hoyosella altamirensis</name>
    <dbReference type="NCBI Taxonomy" id="616997"/>
    <lineage>
        <taxon>Bacteria</taxon>
        <taxon>Bacillati</taxon>
        <taxon>Actinomycetota</taxon>
        <taxon>Actinomycetes</taxon>
        <taxon>Mycobacteriales</taxon>
        <taxon>Hoyosellaceae</taxon>
        <taxon>Hoyosella</taxon>
    </lineage>
</organism>
<dbReference type="InterPro" id="IPR046879">
    <property type="entry name" value="KANL3/Tex30_Abhydrolase"/>
</dbReference>